<dbReference type="SUPFAM" id="SSF51905">
    <property type="entry name" value="FAD/NAD(P)-binding domain"/>
    <property type="match status" value="1"/>
</dbReference>
<dbReference type="Pfam" id="PF00890">
    <property type="entry name" value="FAD_binding_2"/>
    <property type="match status" value="1"/>
</dbReference>
<comment type="catalytic activity">
    <reaction evidence="6">
        <text>a 3-oxosteroid + A = a 3-oxo-Delta(1)-steroid + AH2</text>
        <dbReference type="Rhea" id="RHEA:13329"/>
        <dbReference type="ChEBI" id="CHEBI:13193"/>
        <dbReference type="ChEBI" id="CHEBI:17499"/>
        <dbReference type="ChEBI" id="CHEBI:20156"/>
        <dbReference type="ChEBI" id="CHEBI:47788"/>
        <dbReference type="EC" id="1.3.99.4"/>
    </reaction>
</comment>
<evidence type="ECO:0000256" key="3">
    <source>
        <dbReference type="ARBA" id="ARBA00022827"/>
    </source>
</evidence>
<keyword evidence="2" id="KW-0285">Flavoprotein</keyword>
<sequence>MFYMSKHEYDIVVVGSGAGGMTAALTAAHKGLSVVILEKTAHFGGSTARSGGGVWIPNNEALTAAGVEDTTDAARTYLHSIIGDVVPKDRIDAYIDRGPEMLSFVLKNSPLKLQWVPEYSDYYPEAPGGRLGGRSVEPTPFDGRKLGADLAKLEPDYVKAPSNFVITQADYRWLNLLMRNPRGPLRAARVGLRFLGAKLTGKRLLVRGQALVAGLQAGLKAAGVPILLDTPLTDLYVEDGVVKGVNATVDGQPQVFRARRGVVIASGGFEHNDEARKKYQRAPIGTEWTVGAKANTGDGIWAGEKLGAALDLMEDAWWGPSIPLTGGPWFALSERSLPGCIMINESGKRFVNESAPYVEATHAMYGGTYGQGDGPGENVPCWLVLDQRYRDRYAFAGVTPRSPFPGRWLKAGVIVKAGTVAELAGKIGVPVDALTETVSRFNTFARNGKDEDFGRGESGYDHYYGDPRNKPNPSLGALEKAPFFAVKMVPGDLGTKGGLRTDRNARVLRADGSTIENLYAVGNASGPVMGHTYAGPGATIGPAMTFGYLAVLDILEKSAQSDSPTSLTGDATNAH</sequence>
<reference evidence="11 12" key="1">
    <citation type="submission" date="2018-11" db="EMBL/GenBank/DDBJ databases">
        <title>Microbial catabolism of amino acid.</title>
        <authorList>
            <person name="Hibi M."/>
            <person name="Ogawa J."/>
        </authorList>
    </citation>
    <scope>NUCLEOTIDE SEQUENCE [LARGE SCALE GENOMIC DNA]</scope>
    <source>
        <strain evidence="11 12">C31-06</strain>
    </source>
</reference>
<keyword evidence="3" id="KW-0274">FAD</keyword>
<evidence type="ECO:0000256" key="4">
    <source>
        <dbReference type="ARBA" id="ARBA00023002"/>
    </source>
</evidence>
<proteinExistence type="inferred from homology"/>
<dbReference type="InterPro" id="IPR036188">
    <property type="entry name" value="FAD/NAD-bd_sf"/>
</dbReference>
<dbReference type="GO" id="GO:0047571">
    <property type="term" value="F:3-oxosteroid 1-dehydrogenase activity"/>
    <property type="evidence" value="ECO:0007669"/>
    <property type="project" value="UniProtKB-EC"/>
</dbReference>
<evidence type="ECO:0000256" key="2">
    <source>
        <dbReference type="ARBA" id="ARBA00022630"/>
    </source>
</evidence>
<evidence type="ECO:0000256" key="9">
    <source>
        <dbReference type="ARBA" id="ARBA00069709"/>
    </source>
</evidence>
<dbReference type="FunFam" id="3.50.50.60:FF:000240">
    <property type="entry name" value="3-ketosteroid-delta-1-dehydrogenase"/>
    <property type="match status" value="1"/>
</dbReference>
<dbReference type="Gene3D" id="3.50.50.60">
    <property type="entry name" value="FAD/NAD(P)-binding domain"/>
    <property type="match status" value="2"/>
</dbReference>
<evidence type="ECO:0000259" key="10">
    <source>
        <dbReference type="Pfam" id="PF00890"/>
    </source>
</evidence>
<dbReference type="FunFam" id="3.50.50.60:FF:000208">
    <property type="entry name" value="3-ketosteroid dehydrogenase"/>
    <property type="match status" value="1"/>
</dbReference>
<dbReference type="Proteomes" id="UP000287519">
    <property type="component" value="Unassembled WGS sequence"/>
</dbReference>
<dbReference type="AlphaFoldDB" id="A0A402CMP5"/>
<dbReference type="SUPFAM" id="SSF56425">
    <property type="entry name" value="Succinate dehydrogenase/fumarate reductase flavoprotein, catalytic domain"/>
    <property type="match status" value="1"/>
</dbReference>
<evidence type="ECO:0000256" key="6">
    <source>
        <dbReference type="ARBA" id="ARBA00051951"/>
    </source>
</evidence>
<comment type="cofactor">
    <cofactor evidence="1">
        <name>FAD</name>
        <dbReference type="ChEBI" id="CHEBI:57692"/>
    </cofactor>
</comment>
<dbReference type="GO" id="GO:0008202">
    <property type="term" value="P:steroid metabolic process"/>
    <property type="evidence" value="ECO:0007669"/>
    <property type="project" value="UniProtKB-KW"/>
</dbReference>
<dbReference type="InterPro" id="IPR003953">
    <property type="entry name" value="FAD-dep_OxRdtase_2_FAD-bd"/>
</dbReference>
<keyword evidence="12" id="KW-1185">Reference proteome</keyword>
<dbReference type="EC" id="1.3.99.4" evidence="8"/>
<dbReference type="InterPro" id="IPR050315">
    <property type="entry name" value="FAD-oxidoreductase_2"/>
</dbReference>
<dbReference type="InterPro" id="IPR027477">
    <property type="entry name" value="Succ_DH/fumarate_Rdtase_cat_sf"/>
</dbReference>
<evidence type="ECO:0000313" key="12">
    <source>
        <dbReference type="Proteomes" id="UP000287519"/>
    </source>
</evidence>
<evidence type="ECO:0000256" key="8">
    <source>
        <dbReference type="ARBA" id="ARBA00066536"/>
    </source>
</evidence>
<gene>
    <name evidence="11" type="ORF">Rhow_000360</name>
</gene>
<dbReference type="EMBL" id="BHYM01000107">
    <property type="protein sequence ID" value="GCE44769.1"/>
    <property type="molecule type" value="Genomic_DNA"/>
</dbReference>
<protein>
    <recommendedName>
        <fullName evidence="9">3-oxosteroid 1-dehydrogenase</fullName>
        <ecNumber evidence="8">1.3.99.4</ecNumber>
    </recommendedName>
</protein>
<feature type="domain" description="FAD-dependent oxidoreductase 2 FAD-binding" evidence="10">
    <location>
        <begin position="10"/>
        <end position="539"/>
    </location>
</feature>
<evidence type="ECO:0000256" key="5">
    <source>
        <dbReference type="ARBA" id="ARBA00023221"/>
    </source>
</evidence>
<comment type="caution">
    <text evidence="11">The sequence shown here is derived from an EMBL/GenBank/DDBJ whole genome shotgun (WGS) entry which is preliminary data.</text>
</comment>
<name>A0A402CMP5_RHOWR</name>
<keyword evidence="4" id="KW-0560">Oxidoreductase</keyword>
<keyword evidence="5" id="KW-0443">Lipid metabolism</keyword>
<keyword evidence="5" id="KW-0753">Steroid metabolism</keyword>
<dbReference type="PANTHER" id="PTHR43400">
    <property type="entry name" value="FUMARATE REDUCTASE"/>
    <property type="match status" value="1"/>
</dbReference>
<dbReference type="NCBIfam" id="NF005882">
    <property type="entry name" value="PRK07843.1"/>
    <property type="match status" value="1"/>
</dbReference>
<evidence type="ECO:0000256" key="7">
    <source>
        <dbReference type="ARBA" id="ARBA00061147"/>
    </source>
</evidence>
<evidence type="ECO:0000313" key="11">
    <source>
        <dbReference type="EMBL" id="GCE44769.1"/>
    </source>
</evidence>
<organism evidence="11 12">
    <name type="scientific">Rhodococcus wratislaviensis</name>
    <name type="common">Tsukamurella wratislaviensis</name>
    <dbReference type="NCBI Taxonomy" id="44752"/>
    <lineage>
        <taxon>Bacteria</taxon>
        <taxon>Bacillati</taxon>
        <taxon>Actinomycetota</taxon>
        <taxon>Actinomycetes</taxon>
        <taxon>Mycobacteriales</taxon>
        <taxon>Nocardiaceae</taxon>
        <taxon>Rhodococcus</taxon>
    </lineage>
</organism>
<evidence type="ECO:0000256" key="1">
    <source>
        <dbReference type="ARBA" id="ARBA00001974"/>
    </source>
</evidence>
<dbReference type="PANTHER" id="PTHR43400:SF10">
    <property type="entry name" value="3-OXOSTEROID 1-DEHYDROGENASE"/>
    <property type="match status" value="1"/>
</dbReference>
<comment type="similarity">
    <text evidence="7">Belongs to the FAD-dependent oxidoreductase 2 family. 3-oxosteroid dehydrogenase subfamily.</text>
</comment>
<accession>A0A402CMP5</accession>